<evidence type="ECO:0000256" key="3">
    <source>
        <dbReference type="ARBA" id="ARBA00023082"/>
    </source>
</evidence>
<dbReference type="Proteomes" id="UP000293562">
    <property type="component" value="Unassembled WGS sequence"/>
</dbReference>
<comment type="caution">
    <text evidence="7">The sequence shown here is derived from an EMBL/GenBank/DDBJ whole genome shotgun (WGS) entry which is preliminary data.</text>
</comment>
<evidence type="ECO:0000256" key="1">
    <source>
        <dbReference type="ARBA" id="ARBA00010641"/>
    </source>
</evidence>
<dbReference type="InterPro" id="IPR014284">
    <property type="entry name" value="RNA_pol_sigma-70_dom"/>
</dbReference>
<evidence type="ECO:0000256" key="4">
    <source>
        <dbReference type="ARBA" id="ARBA00023163"/>
    </source>
</evidence>
<sequence length="179" mass="20624">MRTKTYTLKKEEHFNQILSENSERIQRICRYYNSNTEDQKDMYQEVLVNIWKSLDNFRGDSAISTWVYRVAVNTSLSFTGKSYKQMKLIVNTDTQNLSSIIDDEGLAEKQKEESQFNLLQSELNMLSVIDKALISLMLEGLSMKEIADVIGISEPNVKVKIHRIKAQLKTKLTGGNHEL</sequence>
<protein>
    <submittedName>
        <fullName evidence="7">RNA polymerase sigma-70 factor (ECF subfamily)</fullName>
    </submittedName>
</protein>
<comment type="similarity">
    <text evidence="1">Belongs to the sigma-70 factor family. ECF subfamily.</text>
</comment>
<dbReference type="AlphaFoldDB" id="A0A4Q7VKU5"/>
<evidence type="ECO:0000256" key="2">
    <source>
        <dbReference type="ARBA" id="ARBA00023015"/>
    </source>
</evidence>
<dbReference type="InterPro" id="IPR013249">
    <property type="entry name" value="RNA_pol_sigma70_r4_t2"/>
</dbReference>
<dbReference type="InterPro" id="IPR039425">
    <property type="entry name" value="RNA_pol_sigma-70-like"/>
</dbReference>
<feature type="domain" description="RNA polymerase sigma factor 70 region 4 type 2" evidence="6">
    <location>
        <begin position="118"/>
        <end position="168"/>
    </location>
</feature>
<keyword evidence="8" id="KW-1185">Reference proteome</keyword>
<dbReference type="GO" id="GO:0003677">
    <property type="term" value="F:DNA binding"/>
    <property type="evidence" value="ECO:0007669"/>
    <property type="project" value="InterPro"/>
</dbReference>
<gene>
    <name evidence="7" type="ORF">EV201_1517</name>
</gene>
<keyword evidence="3" id="KW-0731">Sigma factor</keyword>
<name>A0A4Q7VKU5_9BACT</name>
<dbReference type="InterPro" id="IPR013325">
    <property type="entry name" value="RNA_pol_sigma_r2"/>
</dbReference>
<keyword evidence="4" id="KW-0804">Transcription</keyword>
<dbReference type="OrthoDB" id="9780326at2"/>
<dbReference type="NCBIfam" id="TIGR02937">
    <property type="entry name" value="sigma70-ECF"/>
    <property type="match status" value="1"/>
</dbReference>
<dbReference type="InterPro" id="IPR007627">
    <property type="entry name" value="RNA_pol_sigma70_r2"/>
</dbReference>
<dbReference type="RefSeq" id="WP_130306944.1">
    <property type="nucleotide sequence ID" value="NZ_SHKN01000001.1"/>
</dbReference>
<dbReference type="GO" id="GO:0016987">
    <property type="term" value="F:sigma factor activity"/>
    <property type="evidence" value="ECO:0007669"/>
    <property type="project" value="UniProtKB-KW"/>
</dbReference>
<dbReference type="Pfam" id="PF04542">
    <property type="entry name" value="Sigma70_r2"/>
    <property type="match status" value="1"/>
</dbReference>
<organism evidence="7 8">
    <name type="scientific">Ancylomarina subtilis</name>
    <dbReference type="NCBI Taxonomy" id="1639035"/>
    <lineage>
        <taxon>Bacteria</taxon>
        <taxon>Pseudomonadati</taxon>
        <taxon>Bacteroidota</taxon>
        <taxon>Bacteroidia</taxon>
        <taxon>Marinilabiliales</taxon>
        <taxon>Marinifilaceae</taxon>
        <taxon>Ancylomarina</taxon>
    </lineage>
</organism>
<dbReference type="PANTHER" id="PTHR43133:SF45">
    <property type="entry name" value="RNA POLYMERASE ECF-TYPE SIGMA FACTOR"/>
    <property type="match status" value="1"/>
</dbReference>
<dbReference type="SUPFAM" id="SSF88946">
    <property type="entry name" value="Sigma2 domain of RNA polymerase sigma factors"/>
    <property type="match status" value="1"/>
</dbReference>
<evidence type="ECO:0000259" key="6">
    <source>
        <dbReference type="Pfam" id="PF08281"/>
    </source>
</evidence>
<dbReference type="InterPro" id="IPR036388">
    <property type="entry name" value="WH-like_DNA-bd_sf"/>
</dbReference>
<dbReference type="PANTHER" id="PTHR43133">
    <property type="entry name" value="RNA POLYMERASE ECF-TYPE SIGMA FACTO"/>
    <property type="match status" value="1"/>
</dbReference>
<dbReference type="Pfam" id="PF08281">
    <property type="entry name" value="Sigma70_r4_2"/>
    <property type="match status" value="1"/>
</dbReference>
<accession>A0A4Q7VKU5</accession>
<dbReference type="EMBL" id="SHKN01000001">
    <property type="protein sequence ID" value="RZT96866.1"/>
    <property type="molecule type" value="Genomic_DNA"/>
</dbReference>
<proteinExistence type="inferred from homology"/>
<dbReference type="Gene3D" id="1.10.10.10">
    <property type="entry name" value="Winged helix-like DNA-binding domain superfamily/Winged helix DNA-binding domain"/>
    <property type="match status" value="1"/>
</dbReference>
<evidence type="ECO:0000259" key="5">
    <source>
        <dbReference type="Pfam" id="PF04542"/>
    </source>
</evidence>
<reference evidence="7 8" key="1">
    <citation type="submission" date="2019-02" db="EMBL/GenBank/DDBJ databases">
        <title>Genomic Encyclopedia of Type Strains, Phase IV (KMG-IV): sequencing the most valuable type-strain genomes for metagenomic binning, comparative biology and taxonomic classification.</title>
        <authorList>
            <person name="Goeker M."/>
        </authorList>
    </citation>
    <scope>NUCLEOTIDE SEQUENCE [LARGE SCALE GENOMIC DNA]</scope>
    <source>
        <strain evidence="7 8">DSM 28825</strain>
    </source>
</reference>
<evidence type="ECO:0000313" key="7">
    <source>
        <dbReference type="EMBL" id="RZT96866.1"/>
    </source>
</evidence>
<dbReference type="InterPro" id="IPR013324">
    <property type="entry name" value="RNA_pol_sigma_r3/r4-like"/>
</dbReference>
<evidence type="ECO:0000313" key="8">
    <source>
        <dbReference type="Proteomes" id="UP000293562"/>
    </source>
</evidence>
<keyword evidence="2" id="KW-0805">Transcription regulation</keyword>
<dbReference type="GO" id="GO:0006352">
    <property type="term" value="P:DNA-templated transcription initiation"/>
    <property type="evidence" value="ECO:0007669"/>
    <property type="project" value="InterPro"/>
</dbReference>
<dbReference type="Gene3D" id="1.10.1740.10">
    <property type="match status" value="1"/>
</dbReference>
<dbReference type="SUPFAM" id="SSF88659">
    <property type="entry name" value="Sigma3 and sigma4 domains of RNA polymerase sigma factors"/>
    <property type="match status" value="1"/>
</dbReference>
<feature type="domain" description="RNA polymerase sigma-70 region 2" evidence="5">
    <location>
        <begin position="20"/>
        <end position="77"/>
    </location>
</feature>